<reference evidence="2 3" key="1">
    <citation type="submission" date="2018-02" db="EMBL/GenBank/DDBJ databases">
        <title>Genome sequence of the basidiomycete white-rot fungus Phlebia centrifuga.</title>
        <authorList>
            <person name="Granchi Z."/>
            <person name="Peng M."/>
            <person name="de Vries R.P."/>
            <person name="Hilden K."/>
            <person name="Makela M.R."/>
            <person name="Grigoriev I."/>
            <person name="Riley R."/>
        </authorList>
    </citation>
    <scope>NUCLEOTIDE SEQUENCE [LARGE SCALE GENOMIC DNA]</scope>
    <source>
        <strain evidence="2 3">FBCC195</strain>
    </source>
</reference>
<comment type="caution">
    <text evidence="2">The sequence shown here is derived from an EMBL/GenBank/DDBJ whole genome shotgun (WGS) entry which is preliminary data.</text>
</comment>
<dbReference type="Gene3D" id="2.60.120.260">
    <property type="entry name" value="Galactose-binding domain-like"/>
    <property type="match status" value="2"/>
</dbReference>
<feature type="region of interest" description="Disordered" evidence="1">
    <location>
        <begin position="276"/>
        <end position="298"/>
    </location>
</feature>
<dbReference type="AlphaFoldDB" id="A0A2R6RVU3"/>
<keyword evidence="3" id="KW-1185">Reference proteome</keyword>
<dbReference type="OrthoDB" id="2576082at2759"/>
<gene>
    <name evidence="2" type="ORF">PHLCEN_2v1815</name>
</gene>
<dbReference type="EMBL" id="MLYV02000149">
    <property type="protein sequence ID" value="PSS34147.1"/>
    <property type="molecule type" value="Genomic_DNA"/>
</dbReference>
<sequence>MPVFNLTIPDTSPLIAYDGTWGDSSHIDSAWVDYANGTFHATQEYGASATLIFNGSAVYIFGARRDNHDYYTTTLDGMSTTGYGQSNTPIFNSSLFSATNLGGQQHRLVLTNTFTTPADPWVDIDYMVITSGDGNAQTQSADVWLDDGAHNITYSDGWDTSPNGLEASYYMNTMHRTNVNGASASLLFNGSAITVYGATSTDYGLFSISLDGNDPPLLLNGSAPVFRPQNMLYYAGGLSDETHNLTFTNADPNGSWFDLNKFVVSTWPTFETVATSSSSSFTQGPDPTLLSPSQADPV</sequence>
<evidence type="ECO:0000256" key="1">
    <source>
        <dbReference type="SAM" id="MobiDB-lite"/>
    </source>
</evidence>
<name>A0A2R6RVU3_9APHY</name>
<protein>
    <submittedName>
        <fullName evidence="2">Uncharacterized protein</fullName>
    </submittedName>
</protein>
<evidence type="ECO:0000313" key="3">
    <source>
        <dbReference type="Proteomes" id="UP000186601"/>
    </source>
</evidence>
<dbReference type="Proteomes" id="UP000186601">
    <property type="component" value="Unassembled WGS sequence"/>
</dbReference>
<evidence type="ECO:0000313" key="2">
    <source>
        <dbReference type="EMBL" id="PSS34147.1"/>
    </source>
</evidence>
<accession>A0A2R6RVU3</accession>
<organism evidence="2 3">
    <name type="scientific">Hermanssonia centrifuga</name>
    <dbReference type="NCBI Taxonomy" id="98765"/>
    <lineage>
        <taxon>Eukaryota</taxon>
        <taxon>Fungi</taxon>
        <taxon>Dikarya</taxon>
        <taxon>Basidiomycota</taxon>
        <taxon>Agaricomycotina</taxon>
        <taxon>Agaricomycetes</taxon>
        <taxon>Polyporales</taxon>
        <taxon>Meruliaceae</taxon>
        <taxon>Hermanssonia</taxon>
    </lineage>
</organism>
<proteinExistence type="predicted"/>